<dbReference type="InterPro" id="IPR003593">
    <property type="entry name" value="AAA+_ATPase"/>
</dbReference>
<dbReference type="Gene3D" id="3.40.50.300">
    <property type="entry name" value="P-loop containing nucleotide triphosphate hydrolases"/>
    <property type="match status" value="1"/>
</dbReference>
<dbReference type="InterPro" id="IPR027417">
    <property type="entry name" value="P-loop_NTPase"/>
</dbReference>
<accession>A0AAW0GLI5</accession>
<proteinExistence type="inferred from homology"/>
<dbReference type="InterPro" id="IPR049945">
    <property type="entry name" value="AAA_22"/>
</dbReference>
<comment type="similarity">
    <text evidence="1">Belongs to the CDC6/cdc18 family.</text>
</comment>
<protein>
    <recommendedName>
        <fullName evidence="4">AAA+ ATPase domain-containing protein</fullName>
    </recommendedName>
</protein>
<evidence type="ECO:0000256" key="3">
    <source>
        <dbReference type="SAM" id="MobiDB-lite"/>
    </source>
</evidence>
<feature type="compositionally biased region" description="Polar residues" evidence="3">
    <location>
        <begin position="1"/>
        <end position="10"/>
    </location>
</feature>
<keyword evidence="2" id="KW-0235">DNA replication</keyword>
<gene>
    <name evidence="5" type="ORF">QCA50_004302</name>
</gene>
<dbReference type="Pfam" id="PF22606">
    <property type="entry name" value="Cdc6-ORC-like_ATPase_lid"/>
    <property type="match status" value="1"/>
</dbReference>
<evidence type="ECO:0000256" key="2">
    <source>
        <dbReference type="ARBA" id="ARBA00022705"/>
    </source>
</evidence>
<feature type="domain" description="AAA+ ATPase" evidence="4">
    <location>
        <begin position="182"/>
        <end position="344"/>
    </location>
</feature>
<dbReference type="InterPro" id="IPR050311">
    <property type="entry name" value="ORC1/CDC6"/>
</dbReference>
<dbReference type="CDD" id="cd00009">
    <property type="entry name" value="AAA"/>
    <property type="match status" value="1"/>
</dbReference>
<dbReference type="PANTHER" id="PTHR10763:SF26">
    <property type="entry name" value="CELL DIVISION CONTROL PROTEIN 6 HOMOLOG"/>
    <property type="match status" value="1"/>
</dbReference>
<evidence type="ECO:0000259" key="4">
    <source>
        <dbReference type="SMART" id="SM00382"/>
    </source>
</evidence>
<dbReference type="SMART" id="SM00382">
    <property type="entry name" value="AAA"/>
    <property type="match status" value="1"/>
</dbReference>
<feature type="compositionally biased region" description="Polar residues" evidence="3">
    <location>
        <begin position="104"/>
        <end position="114"/>
    </location>
</feature>
<dbReference type="Proteomes" id="UP001385951">
    <property type="component" value="Unassembled WGS sequence"/>
</dbReference>
<dbReference type="Pfam" id="PF13401">
    <property type="entry name" value="AAA_22"/>
    <property type="match status" value="1"/>
</dbReference>
<dbReference type="Gene3D" id="1.10.8.60">
    <property type="match status" value="1"/>
</dbReference>
<feature type="compositionally biased region" description="Low complexity" evidence="3">
    <location>
        <begin position="491"/>
        <end position="500"/>
    </location>
</feature>
<feature type="region of interest" description="Disordered" evidence="3">
    <location>
        <begin position="1"/>
        <end position="115"/>
    </location>
</feature>
<evidence type="ECO:0000313" key="5">
    <source>
        <dbReference type="EMBL" id="KAK7692669.1"/>
    </source>
</evidence>
<feature type="region of interest" description="Disordered" evidence="3">
    <location>
        <begin position="561"/>
        <end position="597"/>
    </location>
</feature>
<dbReference type="GO" id="GO:0033314">
    <property type="term" value="P:mitotic DNA replication checkpoint signaling"/>
    <property type="evidence" value="ECO:0007669"/>
    <property type="project" value="TreeGrafter"/>
</dbReference>
<dbReference type="GO" id="GO:0005634">
    <property type="term" value="C:nucleus"/>
    <property type="evidence" value="ECO:0007669"/>
    <property type="project" value="TreeGrafter"/>
</dbReference>
<dbReference type="GO" id="GO:0016887">
    <property type="term" value="F:ATP hydrolysis activity"/>
    <property type="evidence" value="ECO:0007669"/>
    <property type="project" value="InterPro"/>
</dbReference>
<dbReference type="SUPFAM" id="SSF52540">
    <property type="entry name" value="P-loop containing nucleoside triphosphate hydrolases"/>
    <property type="match status" value="1"/>
</dbReference>
<dbReference type="InterPro" id="IPR054425">
    <property type="entry name" value="Cdc6_ORC1-like_ATPase_lid"/>
</dbReference>
<sequence length="665" mass="71353">MQTRASTRSSVLGKRHADCSPQCDVATEDGSSQLYSPLTPEASPNPKRIKTSQSEVDDGSNKENIPPLKGQVITSSPSRTRSLRRTNTEASISSTRSTPRRHASMSNLNGNPRTPATALLHMTLITPPSTPSSLQSVSAKARALLRPTSNSSSAIAGREKERDEIRSFLLPFLQDSEAADGRYPVLYISGSPGTGKTALVNEVLCTLTTELADASAAVVPINCMALANVDALFATLVERLQVQNGKSKTNKAVGVNRDTSRQTLERLLRERNSKCLLFLDELDHIGSSTQALAELFSLIDSHSSFIRLIGIANTHTLTSSSSNTLSALTTEHVKTLHFQPYTSAQLLSILNTRLEPLFKSEVIAKSEDPKKFLPPPMLNLLSKKIASQTGDVRALFEVLRGAIDIAINAGSSALDAPTPPVTPAHVLDALKAYAPAAKVSRAVAQSEPNVKAVDNETTMKIRNLGLQSRVVLLALLLASKRLAHGLPLLGPVSSPSTPRTPSKRSARFTSASTTMDVSQLHTYYSAIVSRSEGGLFTPVSRSEFGDLMGMLETVGLVTLTSRAGGKSPTTPGKSGRKLQRSMSSSFNLGSGGNQEVRLSDNVRMEEVVRGLGINEEKVGEGEDDVRKEEVKAIWKKEQAKILKEAKVVAAKVSATAEMFAEAIED</sequence>
<dbReference type="GO" id="GO:0006270">
    <property type="term" value="P:DNA replication initiation"/>
    <property type="evidence" value="ECO:0007669"/>
    <property type="project" value="TreeGrafter"/>
</dbReference>
<dbReference type="AlphaFoldDB" id="A0AAW0GLI5"/>
<evidence type="ECO:0000313" key="6">
    <source>
        <dbReference type="Proteomes" id="UP001385951"/>
    </source>
</evidence>
<name>A0AAW0GLI5_9APHY</name>
<dbReference type="GO" id="GO:0003688">
    <property type="term" value="F:DNA replication origin binding"/>
    <property type="evidence" value="ECO:0007669"/>
    <property type="project" value="TreeGrafter"/>
</dbReference>
<keyword evidence="6" id="KW-1185">Reference proteome</keyword>
<feature type="region of interest" description="Disordered" evidence="3">
    <location>
        <begin position="491"/>
        <end position="511"/>
    </location>
</feature>
<organism evidence="5 6">
    <name type="scientific">Cerrena zonata</name>
    <dbReference type="NCBI Taxonomy" id="2478898"/>
    <lineage>
        <taxon>Eukaryota</taxon>
        <taxon>Fungi</taxon>
        <taxon>Dikarya</taxon>
        <taxon>Basidiomycota</taxon>
        <taxon>Agaricomycotina</taxon>
        <taxon>Agaricomycetes</taxon>
        <taxon>Polyporales</taxon>
        <taxon>Cerrenaceae</taxon>
        <taxon>Cerrena</taxon>
    </lineage>
</organism>
<dbReference type="PANTHER" id="PTHR10763">
    <property type="entry name" value="CELL DIVISION CONTROL PROTEIN 6-RELATED"/>
    <property type="match status" value="1"/>
</dbReference>
<dbReference type="EMBL" id="JASBNA010000004">
    <property type="protein sequence ID" value="KAK7692669.1"/>
    <property type="molecule type" value="Genomic_DNA"/>
</dbReference>
<evidence type="ECO:0000256" key="1">
    <source>
        <dbReference type="ARBA" id="ARBA00006184"/>
    </source>
</evidence>
<reference evidence="5 6" key="1">
    <citation type="submission" date="2022-09" db="EMBL/GenBank/DDBJ databases">
        <authorList>
            <person name="Palmer J.M."/>
        </authorList>
    </citation>
    <scope>NUCLEOTIDE SEQUENCE [LARGE SCALE GENOMIC DNA]</scope>
    <source>
        <strain evidence="5 6">DSM 7382</strain>
    </source>
</reference>
<comment type="caution">
    <text evidence="5">The sequence shown here is derived from an EMBL/GenBank/DDBJ whole genome shotgun (WGS) entry which is preliminary data.</text>
</comment>